<feature type="compositionally biased region" description="Acidic residues" evidence="2">
    <location>
        <begin position="570"/>
        <end position="582"/>
    </location>
</feature>
<dbReference type="SUPFAM" id="SSF48350">
    <property type="entry name" value="GTPase activation domain, GAP"/>
    <property type="match status" value="1"/>
</dbReference>
<dbReference type="PROSITE" id="PS50018">
    <property type="entry name" value="RAS_GTPASE_ACTIV_2"/>
    <property type="match status" value="1"/>
</dbReference>
<dbReference type="Pfam" id="PF04784">
    <property type="entry name" value="DUF547"/>
    <property type="match status" value="1"/>
</dbReference>
<dbReference type="Gene3D" id="1.10.506.10">
    <property type="entry name" value="GTPase Activation - p120gap, domain 1"/>
    <property type="match status" value="2"/>
</dbReference>
<keyword evidence="5" id="KW-1185">Reference proteome</keyword>
<dbReference type="EMBL" id="JAOAOG010000135">
    <property type="protein sequence ID" value="KAJ6246398.1"/>
    <property type="molecule type" value="Genomic_DNA"/>
</dbReference>
<dbReference type="SMART" id="SM00323">
    <property type="entry name" value="RasGAP"/>
    <property type="match status" value="1"/>
</dbReference>
<dbReference type="InterPro" id="IPR008936">
    <property type="entry name" value="Rho_GTPase_activation_prot"/>
</dbReference>
<gene>
    <name evidence="4" type="ORF">M0813_19324</name>
</gene>
<feature type="domain" description="Ras-GAP" evidence="3">
    <location>
        <begin position="183"/>
        <end position="374"/>
    </location>
</feature>
<accession>A0ABQ8YP71</accession>
<evidence type="ECO:0000313" key="5">
    <source>
        <dbReference type="Proteomes" id="UP001150062"/>
    </source>
</evidence>
<dbReference type="InterPro" id="IPR001936">
    <property type="entry name" value="RasGAP_dom"/>
</dbReference>
<dbReference type="InterPro" id="IPR039360">
    <property type="entry name" value="Ras_GTPase"/>
</dbReference>
<evidence type="ECO:0000256" key="1">
    <source>
        <dbReference type="ARBA" id="ARBA00022468"/>
    </source>
</evidence>
<dbReference type="PANTHER" id="PTHR10194">
    <property type="entry name" value="RAS GTPASE-ACTIVATING PROTEINS"/>
    <property type="match status" value="1"/>
</dbReference>
<evidence type="ECO:0000259" key="3">
    <source>
        <dbReference type="PROSITE" id="PS50018"/>
    </source>
</evidence>
<feature type="compositionally biased region" description="Basic residues" evidence="2">
    <location>
        <begin position="604"/>
        <end position="613"/>
    </location>
</feature>
<name>A0ABQ8YP71_9EUKA</name>
<organism evidence="4 5">
    <name type="scientific">Anaeramoeba flamelloides</name>
    <dbReference type="NCBI Taxonomy" id="1746091"/>
    <lineage>
        <taxon>Eukaryota</taxon>
        <taxon>Metamonada</taxon>
        <taxon>Anaeramoebidae</taxon>
        <taxon>Anaeramoeba</taxon>
    </lineage>
</organism>
<sequence>MTNRYLPELYVQVLELNEGDLLDLEGDFSFYIELQIEKKSLKVGSKPKDDLNWNDEFLFLHRKKNSTLSIKLMKQPENKKKSQCLAFTSISLTPFFDELVCEKFFTLELPKSKKKKKNKKIPTNDEGELPQIKLKIHIAYTKVMRDSLKEVKFRQDFRKLVHIISKDNFKILTHFSHVVHSGDADKVAQTLVSVLREHDLSIKFLNCSINREVQQTRTAQQLFRVNSIATKMMTYTSQSKGLDWLTSVIKKPCQEVIKYDGILCLNQRRVRDPEVLQKHFEFSKKILDKFLGNVFNSFDRMPIEFRKICQQLKKSVKKKFPNHTGVTIAGFIFLRYLCPSIISPDRSIFLEEKITGISRKNLVFFAKIIQTFANKMALGLKDKSLTALKPWQEKVEPQLEKFFERISDPIIEKKESNTDEMAEMYHTPFKLLLELRKYLLKYFDKIDAILLKDRINQNEKQSSISNFLQSDDPATQLIITLNTLQPPNNQRFQKQHDIPYEELKKKKAIKIKKEEEMMDYLKEAEDFGCLNKEYETYENEIRPATIIAEELLLFFRKLYRKYQILEDNQENEENEEMDEENENENKNKNKNENANENVTSNSSKQKKGVFRGIGKSRKSKNLEKLIYPNIDWKNIENDTEYQEFVEKTGELKKCKLDNLNCSEKLAFWINISNLLIIHSCIVNKEAPDTIFNLNQLNGNYSYLIDGNRYSRDDITQGVFIRSQKYFKRGDPRLTQVLPEGGFINYIYFAISDLQLHSPEVFVYHAEQIDRELIAACHHFLLRKLSVRGLKTKSAKLILPTLFRWNKNAFGGSDSKVVDFILATLGVVNFGLYKHILQIKKNGFELEYRDLDDNQTKLISNPRLIIRFPEDRASVIQKEPYFSFLIQSKIKRRK</sequence>
<reference evidence="4" key="1">
    <citation type="submission" date="2022-08" db="EMBL/GenBank/DDBJ databases">
        <title>Novel sulfate-reducing endosymbionts in the free-living metamonad Anaeramoeba.</title>
        <authorList>
            <person name="Jerlstrom-Hultqvist J."/>
            <person name="Cepicka I."/>
            <person name="Gallot-Lavallee L."/>
            <person name="Salas-Leiva D."/>
            <person name="Curtis B.A."/>
            <person name="Zahonova K."/>
            <person name="Pipaliya S."/>
            <person name="Dacks J."/>
            <person name="Roger A.J."/>
        </authorList>
    </citation>
    <scope>NUCLEOTIDE SEQUENCE</scope>
    <source>
        <strain evidence="4">Schooner1</strain>
    </source>
</reference>
<dbReference type="InterPro" id="IPR006869">
    <property type="entry name" value="DUF547"/>
</dbReference>
<feature type="region of interest" description="Disordered" evidence="2">
    <location>
        <begin position="570"/>
        <end position="613"/>
    </location>
</feature>
<comment type="caution">
    <text evidence="4">The sequence shown here is derived from an EMBL/GenBank/DDBJ whole genome shotgun (WGS) entry which is preliminary data.</text>
</comment>
<protein>
    <submittedName>
        <fullName evidence="4">Ras gtpase-activating protein</fullName>
    </submittedName>
</protein>
<proteinExistence type="predicted"/>
<evidence type="ECO:0000313" key="4">
    <source>
        <dbReference type="EMBL" id="KAJ6246398.1"/>
    </source>
</evidence>
<dbReference type="Pfam" id="PF00616">
    <property type="entry name" value="RasGAP"/>
    <property type="match status" value="1"/>
</dbReference>
<dbReference type="Proteomes" id="UP001150062">
    <property type="component" value="Unassembled WGS sequence"/>
</dbReference>
<keyword evidence="1" id="KW-0343">GTPase activation</keyword>
<feature type="compositionally biased region" description="Basic and acidic residues" evidence="2">
    <location>
        <begin position="583"/>
        <end position="593"/>
    </location>
</feature>
<evidence type="ECO:0000256" key="2">
    <source>
        <dbReference type="SAM" id="MobiDB-lite"/>
    </source>
</evidence>